<evidence type="ECO:0000256" key="5">
    <source>
        <dbReference type="ARBA" id="ARBA00023014"/>
    </source>
</evidence>
<feature type="domain" description="Radical SAM core" evidence="7">
    <location>
        <begin position="249"/>
        <end position="473"/>
    </location>
</feature>
<dbReference type="Proteomes" id="UP000440224">
    <property type="component" value="Unassembled WGS sequence"/>
</dbReference>
<dbReference type="AlphaFoldDB" id="A0A6N7Q1R1"/>
<evidence type="ECO:0000256" key="3">
    <source>
        <dbReference type="ARBA" id="ARBA00022723"/>
    </source>
</evidence>
<dbReference type="GO" id="GO:0051536">
    <property type="term" value="F:iron-sulfur cluster binding"/>
    <property type="evidence" value="ECO:0007669"/>
    <property type="project" value="UniProtKB-KW"/>
</dbReference>
<dbReference type="RefSeq" id="WP_153825171.1">
    <property type="nucleotide sequence ID" value="NZ_WJIE01000031.1"/>
</dbReference>
<dbReference type="InterPro" id="IPR013785">
    <property type="entry name" value="Aldolase_TIM"/>
</dbReference>
<evidence type="ECO:0000259" key="7">
    <source>
        <dbReference type="PROSITE" id="PS51918"/>
    </source>
</evidence>
<dbReference type="Gene3D" id="3.20.20.70">
    <property type="entry name" value="Aldolase class I"/>
    <property type="match status" value="1"/>
</dbReference>
<dbReference type="InterPro" id="IPR051198">
    <property type="entry name" value="BchE-like"/>
</dbReference>
<evidence type="ECO:0000256" key="4">
    <source>
        <dbReference type="ARBA" id="ARBA00023004"/>
    </source>
</evidence>
<dbReference type="Pfam" id="PF04055">
    <property type="entry name" value="Radical_SAM"/>
    <property type="match status" value="1"/>
</dbReference>
<evidence type="ECO:0000313" key="8">
    <source>
        <dbReference type="EMBL" id="MRG98402.1"/>
    </source>
</evidence>
<dbReference type="GO" id="GO:0003824">
    <property type="term" value="F:catalytic activity"/>
    <property type="evidence" value="ECO:0007669"/>
    <property type="project" value="InterPro"/>
</dbReference>
<keyword evidence="3" id="KW-0479">Metal-binding</keyword>
<dbReference type="SFLD" id="SFLDS00029">
    <property type="entry name" value="Radical_SAM"/>
    <property type="match status" value="1"/>
</dbReference>
<dbReference type="SUPFAM" id="SSF102114">
    <property type="entry name" value="Radical SAM enzymes"/>
    <property type="match status" value="1"/>
</dbReference>
<accession>A0A6N7Q1R1</accession>
<dbReference type="Gene3D" id="3.40.50.280">
    <property type="entry name" value="Cobalamin-binding domain"/>
    <property type="match status" value="1"/>
</dbReference>
<evidence type="ECO:0000313" key="9">
    <source>
        <dbReference type="Proteomes" id="UP000440224"/>
    </source>
</evidence>
<dbReference type="InterPro" id="IPR006158">
    <property type="entry name" value="Cobalamin-bd"/>
</dbReference>
<reference evidence="8 9" key="1">
    <citation type="submission" date="2019-10" db="EMBL/GenBank/DDBJ databases">
        <title>A soil myxobacterium in the family Polyangiaceae.</title>
        <authorList>
            <person name="Li Y."/>
            <person name="Wang J."/>
        </authorList>
    </citation>
    <scope>NUCLEOTIDE SEQUENCE [LARGE SCALE GENOMIC DNA]</scope>
    <source>
        <strain evidence="8 9">DSM 14734</strain>
    </source>
</reference>
<protein>
    <submittedName>
        <fullName evidence="8">Radical SAM protein</fullName>
    </submittedName>
</protein>
<sequence length="482" mass="52382">MPAARALLVVPPLLKYSAGPLLGPALLVAAARAAGHEADALDLSIRWIRERLPPDLELPASTVVGDHDKPGALLSALQRETFVPMLQVYLTDFDRLGDADPHLSLTCSHDAVDAAVERLVASPVGHWIRSQLESSTRPDVFGVSVLFSGQVLLGLVASAIARELWPSVQIVWGGAHVTALQDRIVQDARFGRFVDTFVIGYAERTFVELLDAVARDLPLPQECLRAGGRMVRRAVDDPTHAPVFQDLSLYGLPRLTLPTQASRGCSYGKCEFCTYPTIEGVYRTLQDAVVEPVVRTAAERGANVAFKDSLLVPKRLAALSEQIAGRVRWSGCTKLHASLDATALRRLSLGGCDTLEVGLETIDPEQQRRIDKKQSKGLFLRVLDAAGEAGVGLVVNYITGFPEQNAVAAAEELAWVREELSRRTGLRAVVEHNDFQLERLSPMARSPDAWGIAITGEWPWASVLGWRMATAPRALPGLRVVA</sequence>
<keyword evidence="5" id="KW-0411">Iron-sulfur</keyword>
<evidence type="ECO:0000256" key="2">
    <source>
        <dbReference type="ARBA" id="ARBA00022691"/>
    </source>
</evidence>
<comment type="caution">
    <text evidence="8">The sequence shown here is derived from an EMBL/GenBank/DDBJ whole genome shotgun (WGS) entry which is preliminary data.</text>
</comment>
<keyword evidence="9" id="KW-1185">Reference proteome</keyword>
<dbReference type="GO" id="GO:0046872">
    <property type="term" value="F:metal ion binding"/>
    <property type="evidence" value="ECO:0007669"/>
    <property type="project" value="UniProtKB-KW"/>
</dbReference>
<dbReference type="InterPro" id="IPR007197">
    <property type="entry name" value="rSAM"/>
</dbReference>
<dbReference type="PANTHER" id="PTHR43409:SF7">
    <property type="entry name" value="BLL1977 PROTEIN"/>
    <property type="match status" value="1"/>
</dbReference>
<dbReference type="GO" id="GO:0031419">
    <property type="term" value="F:cobalamin binding"/>
    <property type="evidence" value="ECO:0007669"/>
    <property type="project" value="InterPro"/>
</dbReference>
<dbReference type="SFLD" id="SFLDG01082">
    <property type="entry name" value="B12-binding_domain_containing"/>
    <property type="match status" value="1"/>
</dbReference>
<dbReference type="EMBL" id="WJIE01000031">
    <property type="protein sequence ID" value="MRG98402.1"/>
    <property type="molecule type" value="Genomic_DNA"/>
</dbReference>
<dbReference type="PROSITE" id="PS51918">
    <property type="entry name" value="RADICAL_SAM"/>
    <property type="match status" value="1"/>
</dbReference>
<dbReference type="GO" id="GO:0005829">
    <property type="term" value="C:cytosol"/>
    <property type="evidence" value="ECO:0007669"/>
    <property type="project" value="TreeGrafter"/>
</dbReference>
<dbReference type="Pfam" id="PF02310">
    <property type="entry name" value="B12-binding"/>
    <property type="match status" value="1"/>
</dbReference>
<dbReference type="InterPro" id="IPR058240">
    <property type="entry name" value="rSAM_sf"/>
</dbReference>
<comment type="cofactor">
    <cofactor evidence="1">
        <name>[4Fe-4S] cluster</name>
        <dbReference type="ChEBI" id="CHEBI:49883"/>
    </cofactor>
</comment>
<dbReference type="InterPro" id="IPR006638">
    <property type="entry name" value="Elp3/MiaA/NifB-like_rSAM"/>
</dbReference>
<proteinExistence type="predicted"/>
<keyword evidence="4" id="KW-0408">Iron</keyword>
<feature type="domain" description="B12-binding" evidence="6">
    <location>
        <begin position="84"/>
        <end position="220"/>
    </location>
</feature>
<dbReference type="PROSITE" id="PS51332">
    <property type="entry name" value="B12_BINDING"/>
    <property type="match status" value="1"/>
</dbReference>
<dbReference type="SMART" id="SM00729">
    <property type="entry name" value="Elp3"/>
    <property type="match status" value="1"/>
</dbReference>
<dbReference type="OrthoDB" id="9762608at2"/>
<organism evidence="8 9">
    <name type="scientific">Polyangium spumosum</name>
    <dbReference type="NCBI Taxonomy" id="889282"/>
    <lineage>
        <taxon>Bacteria</taxon>
        <taxon>Pseudomonadati</taxon>
        <taxon>Myxococcota</taxon>
        <taxon>Polyangia</taxon>
        <taxon>Polyangiales</taxon>
        <taxon>Polyangiaceae</taxon>
        <taxon>Polyangium</taxon>
    </lineage>
</organism>
<evidence type="ECO:0000259" key="6">
    <source>
        <dbReference type="PROSITE" id="PS51332"/>
    </source>
</evidence>
<evidence type="ECO:0000256" key="1">
    <source>
        <dbReference type="ARBA" id="ARBA00001966"/>
    </source>
</evidence>
<dbReference type="CDD" id="cd01335">
    <property type="entry name" value="Radical_SAM"/>
    <property type="match status" value="1"/>
</dbReference>
<gene>
    <name evidence="8" type="ORF">GF068_41780</name>
</gene>
<keyword evidence="2" id="KW-0949">S-adenosyl-L-methionine</keyword>
<dbReference type="PANTHER" id="PTHR43409">
    <property type="entry name" value="ANAEROBIC MAGNESIUM-PROTOPORPHYRIN IX MONOMETHYL ESTER CYCLASE-RELATED"/>
    <property type="match status" value="1"/>
</dbReference>
<name>A0A6N7Q1R1_9BACT</name>